<dbReference type="GO" id="GO:0003824">
    <property type="term" value="F:catalytic activity"/>
    <property type="evidence" value="ECO:0007669"/>
    <property type="project" value="InterPro"/>
</dbReference>
<gene>
    <name evidence="1" type="ORF">S01H1_09373</name>
</gene>
<evidence type="ECO:0000313" key="1">
    <source>
        <dbReference type="EMBL" id="GAF83457.1"/>
    </source>
</evidence>
<dbReference type="InterPro" id="IPR015813">
    <property type="entry name" value="Pyrv/PenolPyrv_kinase-like_dom"/>
</dbReference>
<accession>X0T5N1</accession>
<dbReference type="PANTHER" id="PTHR42905">
    <property type="entry name" value="PHOSPHOENOLPYRUVATE CARBOXYLASE"/>
    <property type="match status" value="1"/>
</dbReference>
<dbReference type="EMBL" id="BARS01004791">
    <property type="protein sequence ID" value="GAF83457.1"/>
    <property type="molecule type" value="Genomic_DNA"/>
</dbReference>
<reference evidence="1" key="1">
    <citation type="journal article" date="2014" name="Front. Microbiol.">
        <title>High frequency of phylogenetically diverse reductive dehalogenase-homologous genes in deep subseafloor sedimentary metagenomes.</title>
        <authorList>
            <person name="Kawai M."/>
            <person name="Futagami T."/>
            <person name="Toyoda A."/>
            <person name="Takaki Y."/>
            <person name="Nishi S."/>
            <person name="Hori S."/>
            <person name="Arai W."/>
            <person name="Tsubouchi T."/>
            <person name="Morono Y."/>
            <person name="Uchiyama I."/>
            <person name="Ito T."/>
            <person name="Fujiyama A."/>
            <person name="Inagaki F."/>
            <person name="Takami H."/>
        </authorList>
    </citation>
    <scope>NUCLEOTIDE SEQUENCE</scope>
    <source>
        <strain evidence="1">Expedition CK06-06</strain>
    </source>
</reference>
<evidence type="ECO:0008006" key="2">
    <source>
        <dbReference type="Google" id="ProtNLM"/>
    </source>
</evidence>
<dbReference type="AlphaFoldDB" id="X0T5N1"/>
<sequence>AMFSLKIEAGKKAQITDDFMIIARIESLIAGKSISDALERAIMYIAFGADGIMIHSKKKKPDEILEFCYRFGKLKYQVPLVVVPTSYNSITEDELIEAGVSVVIYANHLLRSSFNVMKTVANMILFWGRANKADKLCTPVKDLFKVVGK</sequence>
<dbReference type="PANTHER" id="PTHR42905:SF7">
    <property type="entry name" value="PHOSPHOENOLPYRUVATE PHOSPHOMUTASE"/>
    <property type="match status" value="1"/>
</dbReference>
<dbReference type="Pfam" id="PF13714">
    <property type="entry name" value="PEP_mutase"/>
    <property type="match status" value="1"/>
</dbReference>
<feature type="non-terminal residue" evidence="1">
    <location>
        <position position="1"/>
    </location>
</feature>
<dbReference type="InterPro" id="IPR040442">
    <property type="entry name" value="Pyrv_kinase-like_dom_sf"/>
</dbReference>
<proteinExistence type="predicted"/>
<organism evidence="1">
    <name type="scientific">marine sediment metagenome</name>
    <dbReference type="NCBI Taxonomy" id="412755"/>
    <lineage>
        <taxon>unclassified sequences</taxon>
        <taxon>metagenomes</taxon>
        <taxon>ecological metagenomes</taxon>
    </lineage>
</organism>
<comment type="caution">
    <text evidence="1">The sequence shown here is derived from an EMBL/GenBank/DDBJ whole genome shotgun (WGS) entry which is preliminary data.</text>
</comment>
<dbReference type="SUPFAM" id="SSF51621">
    <property type="entry name" value="Phosphoenolpyruvate/pyruvate domain"/>
    <property type="match status" value="1"/>
</dbReference>
<dbReference type="Gene3D" id="3.20.20.60">
    <property type="entry name" value="Phosphoenolpyruvate-binding domains"/>
    <property type="match status" value="1"/>
</dbReference>
<name>X0T5N1_9ZZZZ</name>
<protein>
    <recommendedName>
        <fullName evidence="2">Phosphoenolpyruvate phosphomutase</fullName>
    </recommendedName>
</protein>